<dbReference type="AlphaFoldDB" id="A0A9N9IXQ4"/>
<reference evidence="1" key="1">
    <citation type="submission" date="2021-06" db="EMBL/GenBank/DDBJ databases">
        <authorList>
            <person name="Kallberg Y."/>
            <person name="Tangrot J."/>
            <person name="Rosling A."/>
        </authorList>
    </citation>
    <scope>NUCLEOTIDE SEQUENCE</scope>
    <source>
        <strain evidence="1">FL966</strain>
    </source>
</reference>
<evidence type="ECO:0000313" key="1">
    <source>
        <dbReference type="EMBL" id="CAG8755999.1"/>
    </source>
</evidence>
<accession>A0A9N9IXQ4</accession>
<dbReference type="Proteomes" id="UP000789759">
    <property type="component" value="Unassembled WGS sequence"/>
</dbReference>
<organism evidence="1 2">
    <name type="scientific">Cetraspora pellucida</name>
    <dbReference type="NCBI Taxonomy" id="1433469"/>
    <lineage>
        <taxon>Eukaryota</taxon>
        <taxon>Fungi</taxon>
        <taxon>Fungi incertae sedis</taxon>
        <taxon>Mucoromycota</taxon>
        <taxon>Glomeromycotina</taxon>
        <taxon>Glomeromycetes</taxon>
        <taxon>Diversisporales</taxon>
        <taxon>Gigasporaceae</taxon>
        <taxon>Cetraspora</taxon>
    </lineage>
</organism>
<comment type="caution">
    <text evidence="1">The sequence shown here is derived from an EMBL/GenBank/DDBJ whole genome shotgun (WGS) entry which is preliminary data.</text>
</comment>
<proteinExistence type="predicted"/>
<sequence length="52" mass="5757">MTSAKVQDIDMSEAVKDEGKETLNLTRVICKLSVDSDKAILQSETKSMKPDK</sequence>
<gene>
    <name evidence="1" type="ORF">CPELLU_LOCUS15011</name>
</gene>
<dbReference type="EMBL" id="CAJVQA010018790">
    <property type="protein sequence ID" value="CAG8755999.1"/>
    <property type="molecule type" value="Genomic_DNA"/>
</dbReference>
<protein>
    <submittedName>
        <fullName evidence="1">19661_t:CDS:1</fullName>
    </submittedName>
</protein>
<feature type="non-terminal residue" evidence="1">
    <location>
        <position position="52"/>
    </location>
</feature>
<name>A0A9N9IXQ4_9GLOM</name>
<keyword evidence="2" id="KW-1185">Reference proteome</keyword>
<evidence type="ECO:0000313" key="2">
    <source>
        <dbReference type="Proteomes" id="UP000789759"/>
    </source>
</evidence>